<comment type="caution">
    <text evidence="3">The sequence shown here is derived from an EMBL/GenBank/DDBJ whole genome shotgun (WGS) entry which is preliminary data.</text>
</comment>
<feature type="region of interest" description="Disordered" evidence="1">
    <location>
        <begin position="28"/>
        <end position="65"/>
    </location>
</feature>
<feature type="compositionally biased region" description="Low complexity" evidence="1">
    <location>
        <begin position="454"/>
        <end position="479"/>
    </location>
</feature>
<feature type="compositionally biased region" description="Low complexity" evidence="1">
    <location>
        <begin position="327"/>
        <end position="339"/>
    </location>
</feature>
<evidence type="ECO:0000256" key="1">
    <source>
        <dbReference type="SAM" id="MobiDB-lite"/>
    </source>
</evidence>
<feature type="signal peptide" evidence="2">
    <location>
        <begin position="1"/>
        <end position="26"/>
    </location>
</feature>
<feature type="region of interest" description="Disordered" evidence="1">
    <location>
        <begin position="324"/>
        <end position="377"/>
    </location>
</feature>
<keyword evidence="4" id="KW-1185">Reference proteome</keyword>
<name>A0A9X3EQD8_9BACT</name>
<dbReference type="Proteomes" id="UP001150924">
    <property type="component" value="Unassembled WGS sequence"/>
</dbReference>
<dbReference type="GO" id="GO:0005507">
    <property type="term" value="F:copper ion binding"/>
    <property type="evidence" value="ECO:0007669"/>
    <property type="project" value="InterPro"/>
</dbReference>
<evidence type="ECO:0000313" key="3">
    <source>
        <dbReference type="EMBL" id="MCY1008357.1"/>
    </source>
</evidence>
<dbReference type="InterPro" id="IPR008977">
    <property type="entry name" value="PHM/PNGase_F_dom_sf"/>
</dbReference>
<dbReference type="GO" id="GO:0016715">
    <property type="term" value="F:oxidoreductase activity, acting on paired donors, with incorporation or reduction of molecular oxygen, reduced ascorbate as one donor, and incorporation of one atom of oxygen"/>
    <property type="evidence" value="ECO:0007669"/>
    <property type="project" value="InterPro"/>
</dbReference>
<dbReference type="AlphaFoldDB" id="A0A9X3EQD8"/>
<feature type="compositionally biased region" description="Low complexity" evidence="1">
    <location>
        <begin position="395"/>
        <end position="446"/>
    </location>
</feature>
<feature type="compositionally biased region" description="Pro residues" evidence="1">
    <location>
        <begin position="359"/>
        <end position="377"/>
    </location>
</feature>
<organism evidence="3 4">
    <name type="scientific">Nannocystis pusilla</name>
    <dbReference type="NCBI Taxonomy" id="889268"/>
    <lineage>
        <taxon>Bacteria</taxon>
        <taxon>Pseudomonadati</taxon>
        <taxon>Myxococcota</taxon>
        <taxon>Polyangia</taxon>
        <taxon>Nannocystales</taxon>
        <taxon>Nannocystaceae</taxon>
        <taxon>Nannocystis</taxon>
    </lineage>
</organism>
<evidence type="ECO:0008006" key="5">
    <source>
        <dbReference type="Google" id="ProtNLM"/>
    </source>
</evidence>
<dbReference type="RefSeq" id="WP_267770989.1">
    <property type="nucleotide sequence ID" value="NZ_JAPNKE010000002.1"/>
</dbReference>
<evidence type="ECO:0000256" key="2">
    <source>
        <dbReference type="SAM" id="SignalP"/>
    </source>
</evidence>
<feature type="compositionally biased region" description="Low complexity" evidence="1">
    <location>
        <begin position="347"/>
        <end position="358"/>
    </location>
</feature>
<gene>
    <name evidence="3" type="ORF">OV079_22925</name>
</gene>
<dbReference type="SUPFAM" id="SSF49742">
    <property type="entry name" value="PHM/PNGase F"/>
    <property type="match status" value="1"/>
</dbReference>
<feature type="chain" id="PRO_5040852303" description="Copper type II ascorbate-dependent monooxygenase C-terminal domain-containing protein" evidence="2">
    <location>
        <begin position="27"/>
        <end position="509"/>
    </location>
</feature>
<proteinExistence type="predicted"/>
<feature type="region of interest" description="Disordered" evidence="1">
    <location>
        <begin position="395"/>
        <end position="509"/>
    </location>
</feature>
<evidence type="ECO:0000313" key="4">
    <source>
        <dbReference type="Proteomes" id="UP001150924"/>
    </source>
</evidence>
<dbReference type="EMBL" id="JAPNKE010000002">
    <property type="protein sequence ID" value="MCY1008357.1"/>
    <property type="molecule type" value="Genomic_DNA"/>
</dbReference>
<keyword evidence="2" id="KW-0732">Signal</keyword>
<feature type="compositionally biased region" description="Polar residues" evidence="1">
    <location>
        <begin position="498"/>
        <end position="509"/>
    </location>
</feature>
<dbReference type="InterPro" id="IPR036939">
    <property type="entry name" value="Cu2_ascorb_mOase_N_sf"/>
</dbReference>
<sequence length="509" mass="52033">MASTFAPISLALTTALLLACGNGNGAATDATTAESTTTDAGTASTTTGTTDVEPTTGAPAGRPNWHEDVAPVVAEHCQGCHIAGGIAPFTMETYEDTRDWAAVMAFDVAEGLMPPWHAVETDACQPPHGFKHDARLSDELKAMFQAWSDNGAPEGDPSLAAPLPTPPSLDLPDPSATAIMASGVTVEKLDNTLDFFNCLSIDPGNETDVFVTGLQLIPGNRKIVHHVLIYVDEAAESAGWANGIKPDCGGSSGLSGKAPLVSGWVPGGLPMEVPADVGIALPAGARLVLNVHYHATGAGPEQDDATGLALRWTTEQPEWVSMFSLLGAPGDGTPSAAPSSSPPTPPTTSRSSNGRSPAPATPTSPTPSRPACGPSPPTCTRSASTCACGSKIATAAPRPACSRPRAGTSTGSASTRSTARSATWSASSPATPSASAASMTTPSRTPASRRRSPRSASTPRSTSSSARRPSTRCASARSAWPCASPEPAWPPRIRVRPASSSTQDGGRRF</sequence>
<dbReference type="Gene3D" id="2.60.120.310">
    <property type="entry name" value="Copper type II, ascorbate-dependent monooxygenase, N-terminal domain"/>
    <property type="match status" value="1"/>
</dbReference>
<accession>A0A9X3EQD8</accession>
<feature type="compositionally biased region" description="Low complexity" evidence="1">
    <location>
        <begin position="28"/>
        <end position="56"/>
    </location>
</feature>
<protein>
    <recommendedName>
        <fullName evidence="5">Copper type II ascorbate-dependent monooxygenase C-terminal domain-containing protein</fullName>
    </recommendedName>
</protein>
<reference evidence="3" key="1">
    <citation type="submission" date="2022-11" db="EMBL/GenBank/DDBJ databases">
        <title>Minimal conservation of predation-associated metabolite biosynthetic gene clusters underscores biosynthetic potential of Myxococcota including descriptions for ten novel species: Archangium lansinium sp. nov., Myxococcus landrumus sp. nov., Nannocystis bai.</title>
        <authorList>
            <person name="Ahearne A."/>
            <person name="Stevens C."/>
            <person name="Phillips K."/>
        </authorList>
    </citation>
    <scope>NUCLEOTIDE SEQUENCE</scope>
    <source>
        <strain evidence="3">Na p29</strain>
    </source>
</reference>